<sequence length="39" mass="4634">MQHVYHENNSVRFAVLDRTNFIDKLVNSTILGHFINQDF</sequence>
<dbReference type="EMBL" id="LR216287">
    <property type="protein sequence ID" value="VFJ12898.1"/>
    <property type="molecule type" value="Genomic_DNA"/>
</dbReference>
<gene>
    <name evidence="1" type="ORF">NFRAN_0576</name>
</gene>
<accession>A0A484I5D7</accession>
<evidence type="ECO:0000313" key="2">
    <source>
        <dbReference type="Proteomes" id="UP000294299"/>
    </source>
</evidence>
<dbReference type="KEGG" id="nfn:NFRAN_0576"/>
<keyword evidence="2" id="KW-1185">Reference proteome</keyword>
<proteinExistence type="predicted"/>
<organism evidence="1 2">
    <name type="scientific">Candidatus Nitrosocosmicus franklandianus</name>
    <dbReference type="NCBI Taxonomy" id="1798806"/>
    <lineage>
        <taxon>Archaea</taxon>
        <taxon>Nitrososphaerota</taxon>
        <taxon>Nitrososphaeria</taxon>
        <taxon>Nitrososphaerales</taxon>
        <taxon>Nitrososphaeraceae</taxon>
        <taxon>Candidatus Nitrosocosmicus</taxon>
    </lineage>
</organism>
<protein>
    <submittedName>
        <fullName evidence="1">Uncharacterized protein</fullName>
    </submittedName>
</protein>
<dbReference type="Proteomes" id="UP000294299">
    <property type="component" value="Chromosome NFRAN"/>
</dbReference>
<evidence type="ECO:0000313" key="1">
    <source>
        <dbReference type="EMBL" id="VFJ12898.1"/>
    </source>
</evidence>
<reference evidence="1 2" key="1">
    <citation type="submission" date="2019-02" db="EMBL/GenBank/DDBJ databases">
        <authorList>
            <person name="Lehtovirta-Morley E L."/>
        </authorList>
    </citation>
    <scope>NUCLEOTIDE SEQUENCE [LARGE SCALE GENOMIC DNA]</scope>
    <source>
        <strain evidence="1">NFRAN1</strain>
    </source>
</reference>
<dbReference type="AlphaFoldDB" id="A0A484I5D7"/>
<name>A0A484I5D7_9ARCH</name>